<keyword evidence="1" id="KW-1133">Transmembrane helix</keyword>
<protein>
    <submittedName>
        <fullName evidence="2">Uncharacterized protein</fullName>
    </submittedName>
</protein>
<feature type="transmembrane region" description="Helical" evidence="1">
    <location>
        <begin position="52"/>
        <end position="75"/>
    </location>
</feature>
<proteinExistence type="predicted"/>
<gene>
    <name evidence="2" type="ORF">ACG02S_24190</name>
</gene>
<comment type="caution">
    <text evidence="2">The sequence shown here is derived from an EMBL/GenBank/DDBJ whole genome shotgun (WGS) entry which is preliminary data.</text>
</comment>
<feature type="transmembrane region" description="Helical" evidence="1">
    <location>
        <begin position="96"/>
        <end position="120"/>
    </location>
</feature>
<sequence length="202" mass="21840">MNSPFPQLHAPLFVLVVFGTLVVARLEALLIPMDFYFTFESLFSDRTAHNHVLALLAKTAPPLLVGLAAGLYIVGWSGPKGGRGVRSSLARRIRGLYSPTLFAAGFFASLLSAWPAMVYWDLLASPAVAHLKPAFLGLYAVYMLAFGYVTVLGMLFGIYLFEHWAAGPPGIESVSMKELARVGGLWLLNSSLASFAMKAITS</sequence>
<keyword evidence="3" id="KW-1185">Reference proteome</keyword>
<evidence type="ECO:0000313" key="2">
    <source>
        <dbReference type="EMBL" id="MFG6417000.1"/>
    </source>
</evidence>
<dbReference type="RefSeq" id="WP_394473058.1">
    <property type="nucleotide sequence ID" value="NZ_JBIGHY010000014.1"/>
</dbReference>
<dbReference type="Proteomes" id="UP001606300">
    <property type="component" value="Unassembled WGS sequence"/>
</dbReference>
<keyword evidence="1" id="KW-0472">Membrane</keyword>
<reference evidence="2 3" key="1">
    <citation type="submission" date="2024-09" db="EMBL/GenBank/DDBJ databases">
        <title>Novel species of the genus Pelomonas and Roseateles isolated from streams.</title>
        <authorList>
            <person name="Lu H."/>
        </authorList>
    </citation>
    <scope>NUCLEOTIDE SEQUENCE [LARGE SCALE GENOMIC DNA]</scope>
    <source>
        <strain evidence="2 3">DC23W</strain>
    </source>
</reference>
<dbReference type="EMBL" id="JBIGHY010000014">
    <property type="protein sequence ID" value="MFG6417000.1"/>
    <property type="molecule type" value="Genomic_DNA"/>
</dbReference>
<accession>A0ABW7EU13</accession>
<feature type="transmembrane region" description="Helical" evidence="1">
    <location>
        <begin position="140"/>
        <end position="161"/>
    </location>
</feature>
<name>A0ABW7EU13_9BURK</name>
<keyword evidence="1" id="KW-0812">Transmembrane</keyword>
<evidence type="ECO:0000256" key="1">
    <source>
        <dbReference type="SAM" id="Phobius"/>
    </source>
</evidence>
<evidence type="ECO:0000313" key="3">
    <source>
        <dbReference type="Proteomes" id="UP001606300"/>
    </source>
</evidence>
<organism evidence="2 3">
    <name type="scientific">Pelomonas dachongensis</name>
    <dbReference type="NCBI Taxonomy" id="3299029"/>
    <lineage>
        <taxon>Bacteria</taxon>
        <taxon>Pseudomonadati</taxon>
        <taxon>Pseudomonadota</taxon>
        <taxon>Betaproteobacteria</taxon>
        <taxon>Burkholderiales</taxon>
        <taxon>Sphaerotilaceae</taxon>
        <taxon>Roseateles</taxon>
    </lineage>
</organism>